<dbReference type="Gene3D" id="3.40.50.720">
    <property type="entry name" value="NAD(P)-binding Rossmann-like Domain"/>
    <property type="match status" value="1"/>
</dbReference>
<dbReference type="PANTHER" id="PTHR45033:SF3">
    <property type="entry name" value="DEHYDROGENASE, PUTATIVE (AFU_ORTHOLOGUE AFUA_2G13270)-RELATED"/>
    <property type="match status" value="1"/>
</dbReference>
<organism evidence="2 3">
    <name type="scientific">Meira miltonrushii</name>
    <dbReference type="NCBI Taxonomy" id="1280837"/>
    <lineage>
        <taxon>Eukaryota</taxon>
        <taxon>Fungi</taxon>
        <taxon>Dikarya</taxon>
        <taxon>Basidiomycota</taxon>
        <taxon>Ustilaginomycotina</taxon>
        <taxon>Exobasidiomycetes</taxon>
        <taxon>Exobasidiales</taxon>
        <taxon>Brachybasidiaceae</taxon>
        <taxon>Meira</taxon>
    </lineage>
</organism>
<name>A0A316V2W2_9BASI</name>
<dbReference type="InParanoid" id="A0A316V2W2"/>
<dbReference type="OrthoDB" id="1706066at2759"/>
<dbReference type="GO" id="GO:0016491">
    <property type="term" value="F:oxidoreductase activity"/>
    <property type="evidence" value="ECO:0007669"/>
    <property type="project" value="InterPro"/>
</dbReference>
<dbReference type="InterPro" id="IPR013154">
    <property type="entry name" value="ADH-like_N"/>
</dbReference>
<dbReference type="SMART" id="SM00829">
    <property type="entry name" value="PKS_ER"/>
    <property type="match status" value="1"/>
</dbReference>
<dbReference type="Proteomes" id="UP000245771">
    <property type="component" value="Unassembled WGS sequence"/>
</dbReference>
<gene>
    <name evidence="2" type="ORF">FA14DRAFT_140049</name>
</gene>
<reference evidence="2 3" key="1">
    <citation type="journal article" date="2018" name="Mol. Biol. Evol.">
        <title>Broad Genomic Sampling Reveals a Smut Pathogenic Ancestry of the Fungal Clade Ustilaginomycotina.</title>
        <authorList>
            <person name="Kijpornyongpan T."/>
            <person name="Mondo S.J."/>
            <person name="Barry K."/>
            <person name="Sandor L."/>
            <person name="Lee J."/>
            <person name="Lipzen A."/>
            <person name="Pangilinan J."/>
            <person name="LaButti K."/>
            <person name="Hainaut M."/>
            <person name="Henrissat B."/>
            <person name="Grigoriev I.V."/>
            <person name="Spatafora J.W."/>
            <person name="Aime M.C."/>
        </authorList>
    </citation>
    <scope>NUCLEOTIDE SEQUENCE [LARGE SCALE GENOMIC DNA]</scope>
    <source>
        <strain evidence="2 3">MCA 3882</strain>
    </source>
</reference>
<evidence type="ECO:0000313" key="3">
    <source>
        <dbReference type="Proteomes" id="UP000245771"/>
    </source>
</evidence>
<sequence length="386" mass="41518">MSLNNVPQSCKAFQLERGAQKGERNQAILRSIEIPKEKEGMVLVQMTAAGFNRRDEWAMQGLYPGLTFGDSTIGCDGVGKVVRGKMEKDSRLPTHPNDLVILVPTRGWQKDPLGPEPALEKTKNGLGGNGFGLLGSTKPTNGVGTFIEYCQIEKDMVVNVPAHLNSLQAACLPCGGVTAFRALFTKAKIEKGQSILITGIGGGVAILALQFAVARGANVFVTGGTQEKVNRAIELGAKGGVLYREKDWPKRLAKMVKDEMVERPYLDAVIDSAGGEVPAQAAIAGLKNGGKIVCYGMTASPKMTITMREVLRNVDVMGSTMGSAEEFKEMIHFIDQNKIVPVIDTVLDGLQEAKSGFALLQDADKRSGGKVVIKIAQDTKERQSRM</sequence>
<dbReference type="FunFam" id="3.40.50.720:FF:000481">
    <property type="entry name" value="Alcohol dehydrogenase, variant"/>
    <property type="match status" value="1"/>
</dbReference>
<dbReference type="GeneID" id="37018868"/>
<dbReference type="RefSeq" id="XP_025351640.1">
    <property type="nucleotide sequence ID" value="XM_025497087.1"/>
</dbReference>
<dbReference type="EMBL" id="KZ819611">
    <property type="protein sequence ID" value="PWN31338.1"/>
    <property type="molecule type" value="Genomic_DNA"/>
</dbReference>
<dbReference type="Pfam" id="PF08240">
    <property type="entry name" value="ADH_N"/>
    <property type="match status" value="1"/>
</dbReference>
<dbReference type="Gene3D" id="3.90.180.10">
    <property type="entry name" value="Medium-chain alcohol dehydrogenases, catalytic domain"/>
    <property type="match status" value="1"/>
</dbReference>
<dbReference type="SUPFAM" id="SSF50129">
    <property type="entry name" value="GroES-like"/>
    <property type="match status" value="1"/>
</dbReference>
<dbReference type="PANTHER" id="PTHR45033">
    <property type="match status" value="1"/>
</dbReference>
<accession>A0A316V2W2</accession>
<proteinExistence type="predicted"/>
<dbReference type="InterPro" id="IPR036291">
    <property type="entry name" value="NAD(P)-bd_dom_sf"/>
</dbReference>
<dbReference type="SUPFAM" id="SSF51735">
    <property type="entry name" value="NAD(P)-binding Rossmann-fold domains"/>
    <property type="match status" value="1"/>
</dbReference>
<dbReference type="InterPro" id="IPR020843">
    <property type="entry name" value="ER"/>
</dbReference>
<dbReference type="InterPro" id="IPR011032">
    <property type="entry name" value="GroES-like_sf"/>
</dbReference>
<dbReference type="AlphaFoldDB" id="A0A316V2W2"/>
<evidence type="ECO:0000313" key="2">
    <source>
        <dbReference type="EMBL" id="PWN31338.1"/>
    </source>
</evidence>
<dbReference type="STRING" id="1280837.A0A316V2W2"/>
<dbReference type="CDD" id="cd05188">
    <property type="entry name" value="MDR"/>
    <property type="match status" value="1"/>
</dbReference>
<evidence type="ECO:0000259" key="1">
    <source>
        <dbReference type="SMART" id="SM00829"/>
    </source>
</evidence>
<keyword evidence="3" id="KW-1185">Reference proteome</keyword>
<protein>
    <submittedName>
        <fullName evidence="2">NAD(P)-binding protein</fullName>
    </submittedName>
</protein>
<dbReference type="Pfam" id="PF00107">
    <property type="entry name" value="ADH_zinc_N"/>
    <property type="match status" value="1"/>
</dbReference>
<feature type="domain" description="Enoyl reductase (ER)" evidence="1">
    <location>
        <begin position="22"/>
        <end position="373"/>
    </location>
</feature>
<dbReference type="InterPro" id="IPR013149">
    <property type="entry name" value="ADH-like_C"/>
</dbReference>
<dbReference type="InterPro" id="IPR052711">
    <property type="entry name" value="Zinc_ADH-like"/>
</dbReference>